<gene>
    <name evidence="1" type="ORF">CCACVL1_15601</name>
</gene>
<dbReference type="Proteomes" id="UP000188268">
    <property type="component" value="Unassembled WGS sequence"/>
</dbReference>
<protein>
    <submittedName>
        <fullName evidence="1">Uncharacterized protein</fullName>
    </submittedName>
</protein>
<comment type="caution">
    <text evidence="1">The sequence shown here is derived from an EMBL/GenBank/DDBJ whole genome shotgun (WGS) entry which is preliminary data.</text>
</comment>
<name>A0A1R3I1W4_COCAP</name>
<dbReference type="AlphaFoldDB" id="A0A1R3I1W4"/>
<accession>A0A1R3I1W4</accession>
<dbReference type="EMBL" id="AWWV01010869">
    <property type="protein sequence ID" value="OMO76572.1"/>
    <property type="molecule type" value="Genomic_DNA"/>
</dbReference>
<sequence length="46" mass="4959">MPKSHTGAVGTRWAVGCVLQLLALLSAFQNGVSAATYMILKIIQWI</sequence>
<dbReference type="Gramene" id="OMO76572">
    <property type="protein sequence ID" value="OMO76572"/>
    <property type="gene ID" value="CCACVL1_15601"/>
</dbReference>
<proteinExistence type="predicted"/>
<keyword evidence="2" id="KW-1185">Reference proteome</keyword>
<reference evidence="1 2" key="1">
    <citation type="submission" date="2013-09" db="EMBL/GenBank/DDBJ databases">
        <title>Corchorus capsularis genome sequencing.</title>
        <authorList>
            <person name="Alam M."/>
            <person name="Haque M.S."/>
            <person name="Islam M.S."/>
            <person name="Emdad E.M."/>
            <person name="Islam M.M."/>
            <person name="Ahmed B."/>
            <person name="Halim A."/>
            <person name="Hossen Q.M.M."/>
            <person name="Hossain M.Z."/>
            <person name="Ahmed R."/>
            <person name="Khan M.M."/>
            <person name="Islam R."/>
            <person name="Rashid M.M."/>
            <person name="Khan S.A."/>
            <person name="Rahman M.S."/>
            <person name="Alam M."/>
        </authorList>
    </citation>
    <scope>NUCLEOTIDE SEQUENCE [LARGE SCALE GENOMIC DNA]</scope>
    <source>
        <strain evidence="2">cv. CVL-1</strain>
        <tissue evidence="1">Whole seedling</tissue>
    </source>
</reference>
<organism evidence="1 2">
    <name type="scientific">Corchorus capsularis</name>
    <name type="common">Jute</name>
    <dbReference type="NCBI Taxonomy" id="210143"/>
    <lineage>
        <taxon>Eukaryota</taxon>
        <taxon>Viridiplantae</taxon>
        <taxon>Streptophyta</taxon>
        <taxon>Embryophyta</taxon>
        <taxon>Tracheophyta</taxon>
        <taxon>Spermatophyta</taxon>
        <taxon>Magnoliopsida</taxon>
        <taxon>eudicotyledons</taxon>
        <taxon>Gunneridae</taxon>
        <taxon>Pentapetalae</taxon>
        <taxon>rosids</taxon>
        <taxon>malvids</taxon>
        <taxon>Malvales</taxon>
        <taxon>Malvaceae</taxon>
        <taxon>Grewioideae</taxon>
        <taxon>Apeibeae</taxon>
        <taxon>Corchorus</taxon>
    </lineage>
</organism>
<evidence type="ECO:0000313" key="1">
    <source>
        <dbReference type="EMBL" id="OMO76572.1"/>
    </source>
</evidence>
<evidence type="ECO:0000313" key="2">
    <source>
        <dbReference type="Proteomes" id="UP000188268"/>
    </source>
</evidence>